<dbReference type="GO" id="GO:0006611">
    <property type="term" value="P:protein export from nucleus"/>
    <property type="evidence" value="ECO:0007669"/>
    <property type="project" value="TreeGrafter"/>
</dbReference>
<accession>A0A1W0WIY7</accession>
<dbReference type="SUPFAM" id="SSF140383">
    <property type="entry name" value="BSD domain-like"/>
    <property type="match status" value="1"/>
</dbReference>
<keyword evidence="14" id="KW-1185">Reference proteome</keyword>
<dbReference type="GO" id="GO:0005829">
    <property type="term" value="C:cytosol"/>
    <property type="evidence" value="ECO:0007669"/>
    <property type="project" value="TreeGrafter"/>
</dbReference>
<sequence length="1327" mass="149548">MSASGDSDISALVDSLLCTLKPEKDSRLEGERYLRQIERSPTFALRLIQIIDTAGQNLQSVRLVAAVTLKNYVKKYWPSPDSTEDFEVPAPDRDALKRALVPLMFRCPQFVQKLVSETINLIAWVDFPARWPELLPDLMSKFESGDVDAILGSLRTAHGLFKHYRNAFESNALWQEIKLVVDQFAVPFTRLFLATWNRIPELERLSKEGPEKEKSKEALDNAFQILLLCAKIYFSLISQELPQVFVDHLGGWMEKFQNLLNYDNIDLHSDNDEEPGILSSLKAQICAIVTLLAKKYDEDFEPYMAVFVEVVWKQLLGITQLQQDDLLAFNAMEFVANSLLNYKCRSLFDRENVLESICEKIIVPNIQFRQSDKELFEENPDEFIRRDIEGSDIHTRRRAAADLVRASTKHFEERVTKVLTGYIQFLIAEFQKDPVRNWKSKDSAIFLTSSLAAKGQTSRHGTLTVNPMMDVVAFAKAHVIPHLGSQVEQNVLKADCLKYIVTFRVQLPRAVLLESFPAIIALLDSPNTVVHTYAAHCIERIFTTKDISTGQFTLQPADIQPILEALLANLLKPRRLSGPDRENPDGVLEENEYTIKCIMRTLSYLQAHMLPYINVVVTGLLSRLAFAVKNPGNPRYDHYLFESLALCIGIACRAEPKAVELFETVIFQQIEVVLKENVDAFFPYAFQLMAQMLEYRVGEIPVFYLQLLDHLLNPALLEHEGCVPSVVRLLGTFFDVNPGQMTDRLIMVLGMFKRLILTKKFDHEGFNLLRPVIDKVPLERLREYLPEIFRLFFQRLSTSKTPKFVKNLVPFLFFFIVRHGPQVLIGVVDQVQTGIFGMLMEKVVLEEMGKLTRMSTRRLCFVGGTLLLTESPDLFGGRYDNWWAPLLEKLVKLNELPPEKEVAEDLHSFDLTADENNVSMPGLVATSQNQLIFAKKPERDVTADRGEPRQFLAQQLAKLSANQPGQVAQKCANLNPDVRNCVMLYCQAAGFDHLIFPAFPQSPPRLTLLYRSTGKMEEREAGSAPSTSASALSDSMETGETIQTPVSTSGSWSWGSFLQKAATDLVGKSAKTPPSLNDATQTIKEKVTREEANKAASMVKSGITSFFGSINASLAMFDEQGEATASASQQYQTRSQAKIAALQADLNTFKKEPPGRPEEFEAWLITFDVAKHRTEMDGVLDSSDAVQEAYNKLVPSVVTHNEFWQRYFYRVHQLGKEDRRIQMMMARSAGDHSPDDMDWGDDLDDSTPLSQSLLMDPSEVGSVVSNESFQMVTNEPVTDRVVGDTVIVGDSPGSASASPSKHRKNESSSSLGEWDHEAFEEAPPPRD</sequence>
<dbReference type="SMART" id="SM00751">
    <property type="entry name" value="BSD"/>
    <property type="match status" value="1"/>
</dbReference>
<feature type="compositionally biased region" description="Polar residues" evidence="10">
    <location>
        <begin position="1024"/>
        <end position="1051"/>
    </location>
</feature>
<proteinExistence type="inferred from homology"/>
<keyword evidence="7" id="KW-0653">Protein transport</keyword>
<dbReference type="Gene3D" id="1.25.10.10">
    <property type="entry name" value="Leucine-rich Repeat Variant"/>
    <property type="match status" value="1"/>
</dbReference>
<evidence type="ECO:0000313" key="13">
    <source>
        <dbReference type="EMBL" id="OQV15127.1"/>
    </source>
</evidence>
<dbReference type="OrthoDB" id="3268246at2759"/>
<gene>
    <name evidence="13" type="ORF">BV898_10641</name>
</gene>
<dbReference type="Pfam" id="PF08506">
    <property type="entry name" value="Cse1"/>
    <property type="match status" value="1"/>
</dbReference>
<evidence type="ECO:0000256" key="4">
    <source>
        <dbReference type="ARBA" id="ARBA00018945"/>
    </source>
</evidence>
<dbReference type="InterPro" id="IPR005043">
    <property type="entry name" value="XPO2_C"/>
</dbReference>
<dbReference type="InterPro" id="IPR005607">
    <property type="entry name" value="BSD_dom"/>
</dbReference>
<evidence type="ECO:0000256" key="9">
    <source>
        <dbReference type="ARBA" id="ARBA00030693"/>
    </source>
</evidence>
<feature type="region of interest" description="Disordered" evidence="10">
    <location>
        <begin position="1228"/>
        <end position="1253"/>
    </location>
</feature>
<dbReference type="InterPro" id="IPR001494">
    <property type="entry name" value="Importin-beta_N"/>
</dbReference>
<dbReference type="InterPro" id="IPR013713">
    <property type="entry name" value="XPO2_central"/>
</dbReference>
<keyword evidence="6" id="KW-0963">Cytoplasm</keyword>
<feature type="compositionally biased region" description="Acidic residues" evidence="10">
    <location>
        <begin position="1236"/>
        <end position="1245"/>
    </location>
</feature>
<dbReference type="InterPro" id="IPR035925">
    <property type="entry name" value="BSD_dom_sf"/>
</dbReference>
<dbReference type="PROSITE" id="PS50166">
    <property type="entry name" value="IMPORTIN_B_NT"/>
    <property type="match status" value="1"/>
</dbReference>
<evidence type="ECO:0000256" key="3">
    <source>
        <dbReference type="ARBA" id="ARBA00008669"/>
    </source>
</evidence>
<dbReference type="PANTHER" id="PTHR10997:SF8">
    <property type="entry name" value="EXPORTIN-2"/>
    <property type="match status" value="1"/>
</dbReference>
<dbReference type="PANTHER" id="PTHR10997">
    <property type="entry name" value="IMPORTIN-7, 8, 11"/>
    <property type="match status" value="1"/>
</dbReference>
<dbReference type="Gene3D" id="1.10.3970.10">
    <property type="entry name" value="BSD domain"/>
    <property type="match status" value="1"/>
</dbReference>
<feature type="compositionally biased region" description="Low complexity" evidence="10">
    <location>
        <begin position="1289"/>
        <end position="1299"/>
    </location>
</feature>
<dbReference type="EMBL" id="MTYJ01000093">
    <property type="protein sequence ID" value="OQV15127.1"/>
    <property type="molecule type" value="Genomic_DNA"/>
</dbReference>
<comment type="subcellular location">
    <subcellularLocation>
        <location evidence="2">Cytoplasm</location>
    </subcellularLocation>
    <subcellularLocation>
        <location evidence="1">Nucleus</location>
    </subcellularLocation>
</comment>
<feature type="compositionally biased region" description="Basic and acidic residues" evidence="10">
    <location>
        <begin position="1313"/>
        <end position="1327"/>
    </location>
</feature>
<dbReference type="Pfam" id="PF03378">
    <property type="entry name" value="CAS_CSE1"/>
    <property type="match status" value="1"/>
</dbReference>
<dbReference type="InterPro" id="IPR011989">
    <property type="entry name" value="ARM-like"/>
</dbReference>
<evidence type="ECO:0000256" key="1">
    <source>
        <dbReference type="ARBA" id="ARBA00004123"/>
    </source>
</evidence>
<comment type="similarity">
    <text evidence="3">Belongs to the XPO2/CSE1 family.</text>
</comment>
<dbReference type="SUPFAM" id="SSF48371">
    <property type="entry name" value="ARM repeat"/>
    <property type="match status" value="1"/>
</dbReference>
<comment type="caution">
    <text evidence="13">The sequence shown here is derived from an EMBL/GenBank/DDBJ whole genome shotgun (WGS) entry which is preliminary data.</text>
</comment>
<feature type="domain" description="BSD" evidence="12">
    <location>
        <begin position="1163"/>
        <end position="1215"/>
    </location>
</feature>
<evidence type="ECO:0000259" key="12">
    <source>
        <dbReference type="PROSITE" id="PS50858"/>
    </source>
</evidence>
<evidence type="ECO:0000259" key="11">
    <source>
        <dbReference type="PROSITE" id="PS50166"/>
    </source>
</evidence>
<evidence type="ECO:0000256" key="2">
    <source>
        <dbReference type="ARBA" id="ARBA00004496"/>
    </source>
</evidence>
<dbReference type="Pfam" id="PF03810">
    <property type="entry name" value="IBN_N"/>
    <property type="match status" value="1"/>
</dbReference>
<evidence type="ECO:0000256" key="5">
    <source>
        <dbReference type="ARBA" id="ARBA00022448"/>
    </source>
</evidence>
<dbReference type="GO" id="GO:0005635">
    <property type="term" value="C:nuclear envelope"/>
    <property type="evidence" value="ECO:0007669"/>
    <property type="project" value="TreeGrafter"/>
</dbReference>
<evidence type="ECO:0000256" key="7">
    <source>
        <dbReference type="ARBA" id="ARBA00022927"/>
    </source>
</evidence>
<keyword evidence="5" id="KW-0813">Transport</keyword>
<evidence type="ECO:0000256" key="8">
    <source>
        <dbReference type="ARBA" id="ARBA00023242"/>
    </source>
</evidence>
<dbReference type="PROSITE" id="PS50858">
    <property type="entry name" value="BSD"/>
    <property type="match status" value="1"/>
</dbReference>
<protein>
    <recommendedName>
        <fullName evidence="4">Exportin-2</fullName>
    </recommendedName>
    <alternativeName>
        <fullName evidence="9">Importin-alpha re-exporter</fullName>
    </alternativeName>
</protein>
<dbReference type="GO" id="GO:0005049">
    <property type="term" value="F:nuclear export signal receptor activity"/>
    <property type="evidence" value="ECO:0007669"/>
    <property type="project" value="TreeGrafter"/>
</dbReference>
<evidence type="ECO:0000256" key="10">
    <source>
        <dbReference type="SAM" id="MobiDB-lite"/>
    </source>
</evidence>
<dbReference type="Pfam" id="PF03909">
    <property type="entry name" value="BSD"/>
    <property type="match status" value="1"/>
</dbReference>
<name>A0A1W0WIY7_HYPEX</name>
<evidence type="ECO:0000256" key="6">
    <source>
        <dbReference type="ARBA" id="ARBA00022490"/>
    </source>
</evidence>
<evidence type="ECO:0000313" key="14">
    <source>
        <dbReference type="Proteomes" id="UP000192578"/>
    </source>
</evidence>
<dbReference type="GO" id="GO:0031267">
    <property type="term" value="F:small GTPase binding"/>
    <property type="evidence" value="ECO:0007669"/>
    <property type="project" value="InterPro"/>
</dbReference>
<organism evidence="13 14">
    <name type="scientific">Hypsibius exemplaris</name>
    <name type="common">Freshwater tardigrade</name>
    <dbReference type="NCBI Taxonomy" id="2072580"/>
    <lineage>
        <taxon>Eukaryota</taxon>
        <taxon>Metazoa</taxon>
        <taxon>Ecdysozoa</taxon>
        <taxon>Tardigrada</taxon>
        <taxon>Eutardigrada</taxon>
        <taxon>Parachela</taxon>
        <taxon>Hypsibioidea</taxon>
        <taxon>Hypsibiidae</taxon>
        <taxon>Hypsibius</taxon>
    </lineage>
</organism>
<feature type="domain" description="Importin N-terminal" evidence="11">
    <location>
        <begin position="30"/>
        <end position="106"/>
    </location>
</feature>
<reference evidence="14" key="1">
    <citation type="submission" date="2017-01" db="EMBL/GenBank/DDBJ databases">
        <title>Comparative genomics of anhydrobiosis in the tardigrade Hypsibius dujardini.</title>
        <authorList>
            <person name="Yoshida Y."/>
            <person name="Koutsovoulos G."/>
            <person name="Laetsch D."/>
            <person name="Stevens L."/>
            <person name="Kumar S."/>
            <person name="Horikawa D."/>
            <person name="Ishino K."/>
            <person name="Komine S."/>
            <person name="Tomita M."/>
            <person name="Blaxter M."/>
            <person name="Arakawa K."/>
        </authorList>
    </citation>
    <scope>NUCLEOTIDE SEQUENCE [LARGE SCALE GENOMIC DNA]</scope>
    <source>
        <strain evidence="14">Z151</strain>
    </source>
</reference>
<dbReference type="Proteomes" id="UP000192578">
    <property type="component" value="Unassembled WGS sequence"/>
</dbReference>
<feature type="region of interest" description="Disordered" evidence="10">
    <location>
        <begin position="1283"/>
        <end position="1327"/>
    </location>
</feature>
<dbReference type="GO" id="GO:0006606">
    <property type="term" value="P:protein import into nucleus"/>
    <property type="evidence" value="ECO:0007669"/>
    <property type="project" value="TreeGrafter"/>
</dbReference>
<keyword evidence="8" id="KW-0539">Nucleus</keyword>
<feature type="region of interest" description="Disordered" evidence="10">
    <location>
        <begin position="1017"/>
        <end position="1051"/>
    </location>
</feature>
<dbReference type="InterPro" id="IPR016024">
    <property type="entry name" value="ARM-type_fold"/>
</dbReference>
<dbReference type="SMART" id="SM00913">
    <property type="entry name" value="IBN_N"/>
    <property type="match status" value="1"/>
</dbReference>